<sequence length="400" mass="41842">MSGSNHSDETPDHEQPTEPTRPASYGQPVPEHHDRRRNWPFFAGVLAGVFLVCVLAALLLSQRPLGVLNPANPTNPQATPPQQGANIQIDQIRRKVADNVKPTIVQINVKTSSGGSLGSGIIIDKRGYVVTNNHVVANGQNVEVQLASGEHLPAQIRGTDPTDDLAVLQIKPTRNMPVATLGDSSKVYVGETVMAIGNPLGITQTVTSGIVSALNRIVSEGSGGAVLPDTIQTDAAINPGNSGGALVDLNGNVVGVPTLAAIDPEFKTPASGVGFAIPANRVKFIVPQIIKDGRVTNSGRAALGITALPLTPFIAQQRNLSVTKGLLVAGVQAGGAADQAGIQTGDVITQIDNVSVEQNEDVSRYLLTKKPGDKVTVRYVRDNNRATALVTLGELQIPTT</sequence>
<dbReference type="SUPFAM" id="SSF50156">
    <property type="entry name" value="PDZ domain-like"/>
    <property type="match status" value="1"/>
</dbReference>
<dbReference type="EMBL" id="ADVG01000004">
    <property type="protein sequence ID" value="EFH81310.1"/>
    <property type="molecule type" value="Genomic_DNA"/>
</dbReference>
<feature type="domain" description="PDZ" evidence="5">
    <location>
        <begin position="289"/>
        <end position="383"/>
    </location>
</feature>
<keyword evidence="4" id="KW-0812">Transmembrane</keyword>
<dbReference type="PROSITE" id="PS50106">
    <property type="entry name" value="PDZ"/>
    <property type="match status" value="1"/>
</dbReference>
<keyword evidence="1" id="KW-0645">Protease</keyword>
<evidence type="ECO:0000259" key="5">
    <source>
        <dbReference type="PROSITE" id="PS50106"/>
    </source>
</evidence>
<dbReference type="eggNOG" id="COG0265">
    <property type="taxonomic scope" value="Bacteria"/>
</dbReference>
<dbReference type="EC" id="3.4.21.108" evidence="6"/>
<dbReference type="InterPro" id="IPR001940">
    <property type="entry name" value="Peptidase_S1C"/>
</dbReference>
<evidence type="ECO:0000313" key="6">
    <source>
        <dbReference type="EMBL" id="EFH81310.1"/>
    </source>
</evidence>
<dbReference type="InParanoid" id="D6U480"/>
<keyword evidence="7" id="KW-1185">Reference proteome</keyword>
<reference evidence="6 7" key="1">
    <citation type="journal article" date="2011" name="Stand. Genomic Sci.">
        <title>Non-contiguous finished genome sequence and contextual data of the filamentous soil bacterium Ktedonobacter racemifer type strain (SOSP1-21).</title>
        <authorList>
            <person name="Chang Y.J."/>
            <person name="Land M."/>
            <person name="Hauser L."/>
            <person name="Chertkov O."/>
            <person name="Del Rio T.G."/>
            <person name="Nolan M."/>
            <person name="Copeland A."/>
            <person name="Tice H."/>
            <person name="Cheng J.F."/>
            <person name="Lucas S."/>
            <person name="Han C."/>
            <person name="Goodwin L."/>
            <person name="Pitluck S."/>
            <person name="Ivanova N."/>
            <person name="Ovchinikova G."/>
            <person name="Pati A."/>
            <person name="Chen A."/>
            <person name="Palaniappan K."/>
            <person name="Mavromatis K."/>
            <person name="Liolios K."/>
            <person name="Brettin T."/>
            <person name="Fiebig A."/>
            <person name="Rohde M."/>
            <person name="Abt B."/>
            <person name="Goker M."/>
            <person name="Detter J.C."/>
            <person name="Woyke T."/>
            <person name="Bristow J."/>
            <person name="Eisen J.A."/>
            <person name="Markowitz V."/>
            <person name="Hugenholtz P."/>
            <person name="Kyrpides N.C."/>
            <person name="Klenk H.P."/>
            <person name="Lapidus A."/>
        </authorList>
    </citation>
    <scope>NUCLEOTIDE SEQUENCE [LARGE SCALE GENOMIC DNA]</scope>
    <source>
        <strain evidence="7">DSM 44963</strain>
    </source>
</reference>
<dbReference type="SUPFAM" id="SSF50494">
    <property type="entry name" value="Trypsin-like serine proteases"/>
    <property type="match status" value="1"/>
</dbReference>
<dbReference type="GO" id="GO:0004252">
    <property type="term" value="F:serine-type endopeptidase activity"/>
    <property type="evidence" value="ECO:0007669"/>
    <property type="project" value="InterPro"/>
</dbReference>
<evidence type="ECO:0000256" key="1">
    <source>
        <dbReference type="ARBA" id="ARBA00022670"/>
    </source>
</evidence>
<gene>
    <name evidence="6" type="ORF">Krac_2025</name>
</gene>
<dbReference type="AlphaFoldDB" id="D6U480"/>
<keyword evidence="4" id="KW-0472">Membrane</keyword>
<protein>
    <submittedName>
        <fullName evidence="6">HtrA2 peptidase</fullName>
        <ecNumber evidence="6">3.4.21.108</ecNumber>
    </submittedName>
</protein>
<feature type="region of interest" description="Disordered" evidence="3">
    <location>
        <begin position="1"/>
        <end position="32"/>
    </location>
</feature>
<name>D6U480_KTERA</name>
<dbReference type="Gene3D" id="2.30.42.10">
    <property type="match status" value="1"/>
</dbReference>
<dbReference type="InterPro" id="IPR051201">
    <property type="entry name" value="Chloro_Bact_Ser_Proteases"/>
</dbReference>
<dbReference type="Gene3D" id="2.40.10.120">
    <property type="match status" value="1"/>
</dbReference>
<organism evidence="6 7">
    <name type="scientific">Ktedonobacter racemifer DSM 44963</name>
    <dbReference type="NCBI Taxonomy" id="485913"/>
    <lineage>
        <taxon>Bacteria</taxon>
        <taxon>Bacillati</taxon>
        <taxon>Chloroflexota</taxon>
        <taxon>Ktedonobacteria</taxon>
        <taxon>Ktedonobacterales</taxon>
        <taxon>Ktedonobacteraceae</taxon>
        <taxon>Ktedonobacter</taxon>
    </lineage>
</organism>
<dbReference type="FunCoup" id="D6U480">
    <property type="interactions" value="605"/>
</dbReference>
<dbReference type="PANTHER" id="PTHR43343">
    <property type="entry name" value="PEPTIDASE S12"/>
    <property type="match status" value="1"/>
</dbReference>
<dbReference type="SMART" id="SM00228">
    <property type="entry name" value="PDZ"/>
    <property type="match status" value="1"/>
</dbReference>
<dbReference type="STRING" id="485913.Krac_2025"/>
<dbReference type="Pfam" id="PF13180">
    <property type="entry name" value="PDZ_2"/>
    <property type="match status" value="1"/>
</dbReference>
<dbReference type="OrthoDB" id="9758917at2"/>
<dbReference type="Pfam" id="PF13365">
    <property type="entry name" value="Trypsin_2"/>
    <property type="match status" value="1"/>
</dbReference>
<feature type="compositionally biased region" description="Basic and acidic residues" evidence="3">
    <location>
        <begin position="1"/>
        <end position="16"/>
    </location>
</feature>
<comment type="caution">
    <text evidence="6">The sequence shown here is derived from an EMBL/GenBank/DDBJ whole genome shotgun (WGS) entry which is preliminary data.</text>
</comment>
<dbReference type="Proteomes" id="UP000004508">
    <property type="component" value="Unassembled WGS sequence"/>
</dbReference>
<dbReference type="RefSeq" id="WP_007918578.1">
    <property type="nucleotide sequence ID" value="NZ_ADVG01000004.1"/>
</dbReference>
<dbReference type="PRINTS" id="PR00834">
    <property type="entry name" value="PROTEASES2C"/>
</dbReference>
<evidence type="ECO:0000313" key="7">
    <source>
        <dbReference type="Proteomes" id="UP000004508"/>
    </source>
</evidence>
<dbReference type="GO" id="GO:0006508">
    <property type="term" value="P:proteolysis"/>
    <property type="evidence" value="ECO:0007669"/>
    <property type="project" value="UniProtKB-KW"/>
</dbReference>
<evidence type="ECO:0000256" key="4">
    <source>
        <dbReference type="SAM" id="Phobius"/>
    </source>
</evidence>
<evidence type="ECO:0000256" key="3">
    <source>
        <dbReference type="SAM" id="MobiDB-lite"/>
    </source>
</evidence>
<keyword evidence="4" id="KW-1133">Transmembrane helix</keyword>
<dbReference type="InterPro" id="IPR036034">
    <property type="entry name" value="PDZ_sf"/>
</dbReference>
<accession>D6U480</accession>
<dbReference type="InterPro" id="IPR009003">
    <property type="entry name" value="Peptidase_S1_PA"/>
</dbReference>
<dbReference type="InterPro" id="IPR001478">
    <property type="entry name" value="PDZ"/>
</dbReference>
<dbReference type="PANTHER" id="PTHR43343:SF3">
    <property type="entry name" value="PROTEASE DO-LIKE 8, CHLOROPLASTIC"/>
    <property type="match status" value="1"/>
</dbReference>
<feature type="transmembrane region" description="Helical" evidence="4">
    <location>
        <begin position="39"/>
        <end position="60"/>
    </location>
</feature>
<keyword evidence="2 6" id="KW-0378">Hydrolase</keyword>
<evidence type="ECO:0000256" key="2">
    <source>
        <dbReference type="ARBA" id="ARBA00022801"/>
    </source>
</evidence>
<proteinExistence type="predicted"/>